<dbReference type="GO" id="GO:0003950">
    <property type="term" value="F:NAD+ poly-ADP-ribosyltransferase activity"/>
    <property type="evidence" value="ECO:0007669"/>
    <property type="project" value="TreeGrafter"/>
</dbReference>
<keyword evidence="9" id="KW-1185">Reference proteome</keyword>
<evidence type="ECO:0000256" key="3">
    <source>
        <dbReference type="ARBA" id="ARBA00022679"/>
    </source>
</evidence>
<keyword evidence="5 7" id="KW-0521">NADP</keyword>
<keyword evidence="7" id="KW-0520">NAD</keyword>
<reference evidence="8" key="3">
    <citation type="submission" date="2025-09" db="UniProtKB">
        <authorList>
            <consortium name="Ensembl"/>
        </authorList>
    </citation>
    <scope>IDENTIFICATION</scope>
</reference>
<evidence type="ECO:0000256" key="6">
    <source>
        <dbReference type="ARBA" id="ARBA00047597"/>
    </source>
</evidence>
<evidence type="ECO:0000256" key="4">
    <source>
        <dbReference type="ARBA" id="ARBA00022695"/>
    </source>
</evidence>
<feature type="signal peptide" evidence="7">
    <location>
        <begin position="1"/>
        <end position="21"/>
    </location>
</feature>
<dbReference type="GO" id="GO:0106274">
    <property type="term" value="F:NAD+-protein-arginine ADP-ribosyltransferase activity"/>
    <property type="evidence" value="ECO:0007669"/>
    <property type="project" value="UniProtKB-EC"/>
</dbReference>
<comment type="catalytic activity">
    <reaction evidence="6 7">
        <text>L-arginyl-[protein] + NAD(+) = N(omega)-(ADP-D-ribosyl)-L-arginyl-[protein] + nicotinamide + H(+)</text>
        <dbReference type="Rhea" id="RHEA:19149"/>
        <dbReference type="Rhea" id="RHEA-COMP:10532"/>
        <dbReference type="Rhea" id="RHEA-COMP:15087"/>
        <dbReference type="ChEBI" id="CHEBI:15378"/>
        <dbReference type="ChEBI" id="CHEBI:17154"/>
        <dbReference type="ChEBI" id="CHEBI:29965"/>
        <dbReference type="ChEBI" id="CHEBI:57540"/>
        <dbReference type="ChEBI" id="CHEBI:142554"/>
        <dbReference type="EC" id="2.4.2.31"/>
    </reaction>
</comment>
<dbReference type="RefSeq" id="XP_026219016.1">
    <property type="nucleotide sequence ID" value="XM_026363231.1"/>
</dbReference>
<name>A0A3Q1HGJ4_ANATE</name>
<dbReference type="STRING" id="64144.ENSATEP00000006494"/>
<dbReference type="GO" id="GO:0016779">
    <property type="term" value="F:nucleotidyltransferase activity"/>
    <property type="evidence" value="ECO:0007669"/>
    <property type="project" value="UniProtKB-KW"/>
</dbReference>
<organism evidence="8 9">
    <name type="scientific">Anabas testudineus</name>
    <name type="common">Climbing perch</name>
    <name type="synonym">Anthias testudineus</name>
    <dbReference type="NCBI Taxonomy" id="64144"/>
    <lineage>
        <taxon>Eukaryota</taxon>
        <taxon>Metazoa</taxon>
        <taxon>Chordata</taxon>
        <taxon>Craniata</taxon>
        <taxon>Vertebrata</taxon>
        <taxon>Euteleostomi</taxon>
        <taxon>Actinopterygii</taxon>
        <taxon>Neopterygii</taxon>
        <taxon>Teleostei</taxon>
        <taxon>Neoteleostei</taxon>
        <taxon>Acanthomorphata</taxon>
        <taxon>Anabantaria</taxon>
        <taxon>Anabantiformes</taxon>
        <taxon>Anabantoidei</taxon>
        <taxon>Anabantidae</taxon>
        <taxon>Anabas</taxon>
    </lineage>
</organism>
<dbReference type="EC" id="2.4.2.31" evidence="7"/>
<reference evidence="8" key="1">
    <citation type="submission" date="2021-04" db="EMBL/GenBank/DDBJ databases">
        <authorList>
            <consortium name="Wellcome Sanger Institute Data Sharing"/>
        </authorList>
    </citation>
    <scope>NUCLEOTIDE SEQUENCE [LARGE SCALE GENOMIC DNA]</scope>
</reference>
<dbReference type="GeneTree" id="ENSGT01030000234601"/>
<keyword evidence="4" id="KW-0548">Nucleotidyltransferase</keyword>
<keyword evidence="7" id="KW-0732">Signal</keyword>
<dbReference type="GeneID" id="113164098"/>
<comment type="similarity">
    <text evidence="1 7">Belongs to the Arg-specific ADP-ribosyltransferase family.</text>
</comment>
<dbReference type="FunFam" id="3.90.176.10:FF:000003">
    <property type="entry name" value="NAD(P)(+)--arginine ADP-ribosyltransferase"/>
    <property type="match status" value="1"/>
</dbReference>
<dbReference type="AlphaFoldDB" id="A0A3Q1HGJ4"/>
<dbReference type="InterPro" id="IPR050999">
    <property type="entry name" value="ADP-ribosyltransferase_ARG"/>
</dbReference>
<proteinExistence type="inferred from homology"/>
<dbReference type="SUPFAM" id="SSF56399">
    <property type="entry name" value="ADP-ribosylation"/>
    <property type="match status" value="1"/>
</dbReference>
<dbReference type="Proteomes" id="UP000265040">
    <property type="component" value="Chromosome 17"/>
</dbReference>
<dbReference type="PRINTS" id="PR00970">
    <property type="entry name" value="RIBTRNSFRASE"/>
</dbReference>
<keyword evidence="2 7" id="KW-0328">Glycosyltransferase</keyword>
<dbReference type="PANTHER" id="PTHR10339">
    <property type="entry name" value="ADP-RIBOSYLTRANSFERASE"/>
    <property type="match status" value="1"/>
</dbReference>
<dbReference type="RefSeq" id="XP_026219017.1">
    <property type="nucleotide sequence ID" value="XM_026363232.1"/>
</dbReference>
<evidence type="ECO:0000313" key="8">
    <source>
        <dbReference type="Ensembl" id="ENSATEP00000006494.1"/>
    </source>
</evidence>
<keyword evidence="3 7" id="KW-0808">Transferase</keyword>
<evidence type="ECO:0000256" key="1">
    <source>
        <dbReference type="ARBA" id="ARBA00009558"/>
    </source>
</evidence>
<sequence length="269" mass="30973">MNLLLSAPLCFLLCSMLPVDSMMISLSFTSQDVKQPVPLNMADDAVDDMYDGCRENMTKKVNNKYFKKENTGKFKSVWKRAEPCVNRTMKQKDPKDKALTREHMQAICVYTSSTGKFYRIFNDAVRTGRSKYGTSFPYHSLHFWLTTAVQILNKEKKCETTYRRTNLDFTGKVNQKMRFGSFTSTAKTTPSMNFGQKTCFKIQTCSGAYLKHYTYLNDEEKEVLIPPYEVFNITGKKNGRDVKELDDCEVVYLLKSIRVLSNLNCKAVK</sequence>
<dbReference type="Ensembl" id="ENSATET00000006603.3">
    <property type="protein sequence ID" value="ENSATEP00000006494.1"/>
    <property type="gene ID" value="ENSATEG00000004601.3"/>
</dbReference>
<dbReference type="Pfam" id="PF01129">
    <property type="entry name" value="ART"/>
    <property type="match status" value="1"/>
</dbReference>
<dbReference type="PROSITE" id="PS51996">
    <property type="entry name" value="TR_MART"/>
    <property type="match status" value="1"/>
</dbReference>
<dbReference type="OrthoDB" id="423533at2759"/>
<dbReference type="OMA" id="HSFHFKY"/>
<evidence type="ECO:0000256" key="7">
    <source>
        <dbReference type="RuleBase" id="RU361228"/>
    </source>
</evidence>
<protein>
    <recommendedName>
        <fullName evidence="7">NAD(P)(+)--arginine ADP-ribosyltransferase</fullName>
        <ecNumber evidence="7">2.4.2.31</ecNumber>
    </recommendedName>
    <alternativeName>
        <fullName evidence="7">Mono(ADP-ribosyl)transferase</fullName>
    </alternativeName>
</protein>
<dbReference type="InterPro" id="IPR000768">
    <property type="entry name" value="ART"/>
</dbReference>
<dbReference type="Gene3D" id="3.90.176.10">
    <property type="entry name" value="Toxin ADP-ribosyltransferase, Chain A, domain 1"/>
    <property type="match status" value="1"/>
</dbReference>
<evidence type="ECO:0000256" key="2">
    <source>
        <dbReference type="ARBA" id="ARBA00022676"/>
    </source>
</evidence>
<feature type="chain" id="PRO_5018376655" description="NAD(P)(+)--arginine ADP-ribosyltransferase" evidence="7">
    <location>
        <begin position="22"/>
        <end position="269"/>
    </location>
</feature>
<accession>A0A3Q1HGJ4</accession>
<evidence type="ECO:0000256" key="5">
    <source>
        <dbReference type="ARBA" id="ARBA00022857"/>
    </source>
</evidence>
<dbReference type="PANTHER" id="PTHR10339:SF29">
    <property type="entry name" value="NAD(P)(+)--ARGININE ADP-RIBOSYLTRANSFERASE"/>
    <property type="match status" value="1"/>
</dbReference>
<evidence type="ECO:0000313" key="9">
    <source>
        <dbReference type="Proteomes" id="UP000265040"/>
    </source>
</evidence>
<reference evidence="8" key="2">
    <citation type="submission" date="2025-08" db="UniProtKB">
        <authorList>
            <consortium name="Ensembl"/>
        </authorList>
    </citation>
    <scope>IDENTIFICATION</scope>
</reference>